<dbReference type="GO" id="GO:0004993">
    <property type="term" value="F:G protein-coupled serotonin receptor activity"/>
    <property type="evidence" value="ECO:0007669"/>
    <property type="project" value="TreeGrafter"/>
</dbReference>
<dbReference type="GO" id="GO:0005886">
    <property type="term" value="C:plasma membrane"/>
    <property type="evidence" value="ECO:0007669"/>
    <property type="project" value="UniProtKB-SubCell"/>
</dbReference>
<feature type="transmembrane region" description="Helical" evidence="10">
    <location>
        <begin position="188"/>
        <end position="208"/>
    </location>
</feature>
<protein>
    <recommendedName>
        <fullName evidence="11">G-protein coupled receptors family 1 profile domain-containing protein</fullName>
    </recommendedName>
</protein>
<dbReference type="Gene3D" id="1.20.1070.10">
    <property type="entry name" value="Rhodopsin 7-helix transmembrane proteins"/>
    <property type="match status" value="2"/>
</dbReference>
<evidence type="ECO:0000256" key="3">
    <source>
        <dbReference type="ARBA" id="ARBA00022692"/>
    </source>
</evidence>
<dbReference type="SMART" id="SM01381">
    <property type="entry name" value="7TM_GPCR_Srsx"/>
    <property type="match status" value="1"/>
</dbReference>
<dbReference type="InterPro" id="IPR017452">
    <property type="entry name" value="GPCR_Rhodpsn_7TM"/>
</dbReference>
<gene>
    <name evidence="13" type="ORF">GPM918_LOCUS10087</name>
    <name evidence="12" type="ORF">OVA965_LOCUS1785</name>
    <name evidence="15" type="ORF">SRO942_LOCUS10084</name>
    <name evidence="14" type="ORF">TMI583_LOCUS1785</name>
</gene>
<comment type="subcellular location">
    <subcellularLocation>
        <location evidence="1">Cell membrane</location>
        <topology evidence="1">Multi-pass membrane protein</topology>
    </subcellularLocation>
</comment>
<evidence type="ECO:0000256" key="2">
    <source>
        <dbReference type="ARBA" id="ARBA00022475"/>
    </source>
</evidence>
<evidence type="ECO:0000313" key="15">
    <source>
        <dbReference type="EMBL" id="CAF3707372.1"/>
    </source>
</evidence>
<dbReference type="Proteomes" id="UP000677228">
    <property type="component" value="Unassembled WGS sequence"/>
</dbReference>
<dbReference type="Proteomes" id="UP000663829">
    <property type="component" value="Unassembled WGS sequence"/>
</dbReference>
<evidence type="ECO:0000256" key="9">
    <source>
        <dbReference type="RuleBase" id="RU000688"/>
    </source>
</evidence>
<evidence type="ECO:0000313" key="14">
    <source>
        <dbReference type="EMBL" id="CAF3525195.1"/>
    </source>
</evidence>
<evidence type="ECO:0000256" key="8">
    <source>
        <dbReference type="ARBA" id="ARBA00023224"/>
    </source>
</evidence>
<feature type="transmembrane region" description="Helical" evidence="10">
    <location>
        <begin position="463"/>
        <end position="485"/>
    </location>
</feature>
<dbReference type="PANTHER" id="PTHR24247:SF195">
    <property type="entry name" value="G-PROTEIN COUPLED RECEPTORS FAMILY 1 PROFILE DOMAIN-CONTAINING PROTEIN"/>
    <property type="match status" value="1"/>
</dbReference>
<dbReference type="Proteomes" id="UP000682733">
    <property type="component" value="Unassembled WGS sequence"/>
</dbReference>
<dbReference type="OrthoDB" id="10071887at2759"/>
<comment type="caution">
    <text evidence="13">The sequence shown here is derived from an EMBL/GenBank/DDBJ whole genome shotgun (WGS) entry which is preliminary data.</text>
</comment>
<organism evidence="13 16">
    <name type="scientific">Didymodactylos carnosus</name>
    <dbReference type="NCBI Taxonomy" id="1234261"/>
    <lineage>
        <taxon>Eukaryota</taxon>
        <taxon>Metazoa</taxon>
        <taxon>Spiralia</taxon>
        <taxon>Gnathifera</taxon>
        <taxon>Rotifera</taxon>
        <taxon>Eurotatoria</taxon>
        <taxon>Bdelloidea</taxon>
        <taxon>Philodinida</taxon>
        <taxon>Philodinidae</taxon>
        <taxon>Didymodactylos</taxon>
    </lineage>
</organism>
<dbReference type="PRINTS" id="PR00237">
    <property type="entry name" value="GPCRRHODOPSN"/>
</dbReference>
<keyword evidence="8 9" id="KW-0807">Transducer</keyword>
<evidence type="ECO:0000313" key="16">
    <source>
        <dbReference type="Proteomes" id="UP000663829"/>
    </source>
</evidence>
<dbReference type="EMBL" id="CAJOBC010001950">
    <property type="protein sequence ID" value="CAF3707372.1"/>
    <property type="molecule type" value="Genomic_DNA"/>
</dbReference>
<evidence type="ECO:0000256" key="4">
    <source>
        <dbReference type="ARBA" id="ARBA00022989"/>
    </source>
</evidence>
<keyword evidence="7 9" id="KW-0675">Receptor</keyword>
<keyword evidence="2" id="KW-1003">Cell membrane</keyword>
<feature type="transmembrane region" description="Helical" evidence="10">
    <location>
        <begin position="47"/>
        <end position="69"/>
    </location>
</feature>
<dbReference type="EMBL" id="CAJNOK010000350">
    <property type="protein sequence ID" value="CAF0746979.1"/>
    <property type="molecule type" value="Genomic_DNA"/>
</dbReference>
<dbReference type="GO" id="GO:0007197">
    <property type="term" value="P:adenylate cyclase-inhibiting G protein-coupled acetylcholine receptor signaling pathway"/>
    <property type="evidence" value="ECO:0007669"/>
    <property type="project" value="TreeGrafter"/>
</dbReference>
<dbReference type="GO" id="GO:0045202">
    <property type="term" value="C:synapse"/>
    <property type="evidence" value="ECO:0007669"/>
    <property type="project" value="TreeGrafter"/>
</dbReference>
<dbReference type="EMBL" id="CAJOBA010000350">
    <property type="protein sequence ID" value="CAF3525195.1"/>
    <property type="molecule type" value="Genomic_DNA"/>
</dbReference>
<keyword evidence="4 10" id="KW-1133">Transmembrane helix</keyword>
<evidence type="ECO:0000313" key="13">
    <source>
        <dbReference type="EMBL" id="CAF0929188.1"/>
    </source>
</evidence>
<keyword evidence="6 10" id="KW-0472">Membrane</keyword>
<comment type="similarity">
    <text evidence="9">Belongs to the G-protein coupled receptor 1 family.</text>
</comment>
<evidence type="ECO:0000256" key="6">
    <source>
        <dbReference type="ARBA" id="ARBA00023136"/>
    </source>
</evidence>
<feature type="domain" description="G-protein coupled receptors family 1 profile" evidence="11">
    <location>
        <begin position="26"/>
        <end position="482"/>
    </location>
</feature>
<keyword evidence="16" id="KW-1185">Reference proteome</keyword>
<accession>A0A814BNB1</accession>
<feature type="transmembrane region" description="Helical" evidence="10">
    <location>
        <begin position="425"/>
        <end position="451"/>
    </location>
</feature>
<evidence type="ECO:0000256" key="5">
    <source>
        <dbReference type="ARBA" id="ARBA00023040"/>
    </source>
</evidence>
<dbReference type="PROSITE" id="PS00237">
    <property type="entry name" value="G_PROTEIN_RECEP_F1_1"/>
    <property type="match status" value="1"/>
</dbReference>
<evidence type="ECO:0000256" key="10">
    <source>
        <dbReference type="SAM" id="Phobius"/>
    </source>
</evidence>
<dbReference type="InterPro" id="IPR000276">
    <property type="entry name" value="GPCR_Rhodpsn"/>
</dbReference>
<name>A0A814BNB1_9BILA</name>
<reference evidence="13" key="1">
    <citation type="submission" date="2021-02" db="EMBL/GenBank/DDBJ databases">
        <authorList>
            <person name="Nowell W R."/>
        </authorList>
    </citation>
    <scope>NUCLEOTIDE SEQUENCE</scope>
</reference>
<dbReference type="SUPFAM" id="SSF81321">
    <property type="entry name" value="Family A G protein-coupled receptor-like"/>
    <property type="match status" value="1"/>
</dbReference>
<keyword evidence="5 9" id="KW-0297">G-protein coupled receptor</keyword>
<dbReference type="PROSITE" id="PS50262">
    <property type="entry name" value="G_PROTEIN_RECEP_F1_2"/>
    <property type="match status" value="1"/>
</dbReference>
<sequence length="509" mass="59918">MNSWDNIESIFICSAIIIVTFLTIFGNLFVLFAFYNDPHLLTPSNNFILSMAIADFLVGLCCMPFYSVVEIKHLWPFGQLFCKIWLTIDDIATQASVLSIVAITIERYWSINHSVHYRKYTTNTRIRFCSLLIWLIPLINFAPGIWFLKPKTSTKNNINSTLLVHQNETCIGAYHDHTVYLIVAQFNFFVWPLILIIILNLLIVINLYKRSQRFPTLTSGAIQALHLHSRRRTLPSSCKHTYKQQSSKKPVINQVSVEMNQHPDSELEMAQPVENSHPILYENYIKYQNLQTVFDYCINSTKQLELQKDDRSQPEMERINVQMPPIIEMDEQSDHDSYLSTQKKKNYLDRLKQAQRLIKCERKNSIRKFSKPISKSKPKYSPSKSTQTLRQSFFTWRNTTMVLSPNSGEQHRTVRRLRRDKRAATSLLILVLVFMIFLLPYVVVVIGGRIFKIPLKTEKMNQIYSASFWLLWLNSTVNPFLYPFIQPRFRDAYKKLYKRLIHRRFIFYQ</sequence>
<dbReference type="Proteomes" id="UP000681722">
    <property type="component" value="Unassembled WGS sequence"/>
</dbReference>
<dbReference type="GO" id="GO:0016907">
    <property type="term" value="F:G protein-coupled acetylcholine receptor activity"/>
    <property type="evidence" value="ECO:0007669"/>
    <property type="project" value="TreeGrafter"/>
</dbReference>
<dbReference type="GO" id="GO:0007187">
    <property type="term" value="P:G protein-coupled receptor signaling pathway, coupled to cyclic nucleotide second messenger"/>
    <property type="evidence" value="ECO:0007669"/>
    <property type="project" value="TreeGrafter"/>
</dbReference>
<feature type="transmembrane region" description="Helical" evidence="10">
    <location>
        <begin position="128"/>
        <end position="148"/>
    </location>
</feature>
<evidence type="ECO:0000256" key="1">
    <source>
        <dbReference type="ARBA" id="ARBA00004651"/>
    </source>
</evidence>
<evidence type="ECO:0000259" key="11">
    <source>
        <dbReference type="PROSITE" id="PS50262"/>
    </source>
</evidence>
<feature type="transmembrane region" description="Helical" evidence="10">
    <location>
        <begin position="12"/>
        <end position="35"/>
    </location>
</feature>
<dbReference type="AlphaFoldDB" id="A0A814BNB1"/>
<keyword evidence="3 9" id="KW-0812">Transmembrane</keyword>
<proteinExistence type="inferred from homology"/>
<evidence type="ECO:0000313" key="12">
    <source>
        <dbReference type="EMBL" id="CAF0746979.1"/>
    </source>
</evidence>
<dbReference type="EMBL" id="CAJNOQ010001951">
    <property type="protein sequence ID" value="CAF0929188.1"/>
    <property type="molecule type" value="Genomic_DNA"/>
</dbReference>
<dbReference type="Pfam" id="PF00001">
    <property type="entry name" value="7tm_1"/>
    <property type="match status" value="1"/>
</dbReference>
<dbReference type="PANTHER" id="PTHR24247">
    <property type="entry name" value="5-HYDROXYTRYPTAMINE RECEPTOR"/>
    <property type="match status" value="1"/>
</dbReference>
<dbReference type="GO" id="GO:0030425">
    <property type="term" value="C:dendrite"/>
    <property type="evidence" value="ECO:0007669"/>
    <property type="project" value="TreeGrafter"/>
</dbReference>
<evidence type="ECO:0000256" key="7">
    <source>
        <dbReference type="ARBA" id="ARBA00023170"/>
    </source>
</evidence>